<gene>
    <name evidence="3" type="ORF">LTR25_001317</name>
</gene>
<name>A0AAV9QM08_9PEZI</name>
<evidence type="ECO:0000313" key="3">
    <source>
        <dbReference type="EMBL" id="KAK5543703.1"/>
    </source>
</evidence>
<comment type="caution">
    <text evidence="3">The sequence shown here is derived from an EMBL/GenBank/DDBJ whole genome shotgun (WGS) entry which is preliminary data.</text>
</comment>
<evidence type="ECO:0000256" key="1">
    <source>
        <dbReference type="SAM" id="MobiDB-lite"/>
    </source>
</evidence>
<feature type="transmembrane region" description="Helical" evidence="2">
    <location>
        <begin position="190"/>
        <end position="206"/>
    </location>
</feature>
<reference evidence="3 4" key="1">
    <citation type="submission" date="2023-06" db="EMBL/GenBank/DDBJ databases">
        <title>Black Yeasts Isolated from many extreme environments.</title>
        <authorList>
            <person name="Coleine C."/>
            <person name="Stajich J.E."/>
            <person name="Selbmann L."/>
        </authorList>
    </citation>
    <scope>NUCLEOTIDE SEQUENCE [LARGE SCALE GENOMIC DNA]</scope>
    <source>
        <strain evidence="3 4">CCFEE 5887</strain>
    </source>
</reference>
<feature type="compositionally biased region" description="Basic and acidic residues" evidence="1">
    <location>
        <begin position="241"/>
        <end position="253"/>
    </location>
</feature>
<feature type="transmembrane region" description="Helical" evidence="2">
    <location>
        <begin position="107"/>
        <end position="125"/>
    </location>
</feature>
<feature type="transmembrane region" description="Helical" evidence="2">
    <location>
        <begin position="70"/>
        <end position="95"/>
    </location>
</feature>
<sequence length="286" mass="33483">MAISKDSLDWDDDHQPSPDRSGGDWRNASKRDAKYLRKQANLLKSRSHEIERLGIFGMNIKEINDGTPRWWAVVAVGLPLVLLTIVVPLFFDSFYQASVTAAQSRTFKAAAFICGAIIFIILFVSEGTPFLGGYYLDTIPIGLLLLYALRKGYVFWNKQPKTEWRFYCFFFFYTLVVGAFNNYSYLSSDIALPFFLAILPMLGYWWKRDRVKAWWTLWIHERRRSRKSQQEARHARRQARRQADETRERRRLNDSPSNNDRSDRPAEQENEDRPAEHESEDMYCAG</sequence>
<keyword evidence="2" id="KW-0472">Membrane</keyword>
<keyword evidence="4" id="KW-1185">Reference proteome</keyword>
<proteinExistence type="predicted"/>
<organism evidence="3 4">
    <name type="scientific">Vermiconidia calcicola</name>
    <dbReference type="NCBI Taxonomy" id="1690605"/>
    <lineage>
        <taxon>Eukaryota</taxon>
        <taxon>Fungi</taxon>
        <taxon>Dikarya</taxon>
        <taxon>Ascomycota</taxon>
        <taxon>Pezizomycotina</taxon>
        <taxon>Dothideomycetes</taxon>
        <taxon>Dothideomycetidae</taxon>
        <taxon>Mycosphaerellales</taxon>
        <taxon>Extremaceae</taxon>
        <taxon>Vermiconidia</taxon>
    </lineage>
</organism>
<evidence type="ECO:0000313" key="4">
    <source>
        <dbReference type="Proteomes" id="UP001345827"/>
    </source>
</evidence>
<feature type="compositionally biased region" description="Basic and acidic residues" evidence="1">
    <location>
        <begin position="260"/>
        <end position="277"/>
    </location>
</feature>
<dbReference type="AlphaFoldDB" id="A0AAV9QM08"/>
<accession>A0AAV9QM08</accession>
<feature type="compositionally biased region" description="Basic and acidic residues" evidence="1">
    <location>
        <begin position="13"/>
        <end position="27"/>
    </location>
</feature>
<feature type="region of interest" description="Disordered" evidence="1">
    <location>
        <begin position="229"/>
        <end position="286"/>
    </location>
</feature>
<evidence type="ECO:0000256" key="2">
    <source>
        <dbReference type="SAM" id="Phobius"/>
    </source>
</evidence>
<feature type="region of interest" description="Disordered" evidence="1">
    <location>
        <begin position="1"/>
        <end position="27"/>
    </location>
</feature>
<protein>
    <submittedName>
        <fullName evidence="3">Uncharacterized protein</fullName>
    </submittedName>
</protein>
<feature type="transmembrane region" description="Helical" evidence="2">
    <location>
        <begin position="131"/>
        <end position="149"/>
    </location>
</feature>
<dbReference type="EMBL" id="JAXLQG010000002">
    <property type="protein sequence ID" value="KAK5543703.1"/>
    <property type="molecule type" value="Genomic_DNA"/>
</dbReference>
<keyword evidence="2" id="KW-0812">Transmembrane</keyword>
<feature type="transmembrane region" description="Helical" evidence="2">
    <location>
        <begin position="164"/>
        <end position="184"/>
    </location>
</feature>
<keyword evidence="2" id="KW-1133">Transmembrane helix</keyword>
<dbReference type="Proteomes" id="UP001345827">
    <property type="component" value="Unassembled WGS sequence"/>
</dbReference>